<dbReference type="SUPFAM" id="SSF49299">
    <property type="entry name" value="PKD domain"/>
    <property type="match status" value="1"/>
</dbReference>
<feature type="domain" description="PKD" evidence="3">
    <location>
        <begin position="650"/>
        <end position="735"/>
    </location>
</feature>
<organism evidence="4 5">
    <name type="scientific">Jeotgalibacillus haloalkalitolerans</name>
    <dbReference type="NCBI Taxonomy" id="3104292"/>
    <lineage>
        <taxon>Bacteria</taxon>
        <taxon>Bacillati</taxon>
        <taxon>Bacillota</taxon>
        <taxon>Bacilli</taxon>
        <taxon>Bacillales</taxon>
        <taxon>Caryophanaceae</taxon>
        <taxon>Jeotgalibacillus</taxon>
    </lineage>
</organism>
<evidence type="ECO:0000259" key="3">
    <source>
        <dbReference type="PROSITE" id="PS50093"/>
    </source>
</evidence>
<dbReference type="Gene3D" id="2.60.40.10">
    <property type="entry name" value="Immunoglobulins"/>
    <property type="match status" value="2"/>
</dbReference>
<dbReference type="InterPro" id="IPR054110">
    <property type="entry name" value="EndoD-like_D2"/>
</dbReference>
<dbReference type="Pfam" id="PF00801">
    <property type="entry name" value="PKD"/>
    <property type="match status" value="1"/>
</dbReference>
<evidence type="ECO:0000259" key="2">
    <source>
        <dbReference type="PROSITE" id="PS50022"/>
    </source>
</evidence>
<feature type="chain" id="PRO_5046708453" evidence="1">
    <location>
        <begin position="26"/>
        <end position="875"/>
    </location>
</feature>
<dbReference type="PROSITE" id="PS50022">
    <property type="entry name" value="FA58C_3"/>
    <property type="match status" value="1"/>
</dbReference>
<dbReference type="CDD" id="cd00146">
    <property type="entry name" value="PKD"/>
    <property type="match status" value="1"/>
</dbReference>
<dbReference type="CDD" id="cd06547">
    <property type="entry name" value="GH85_ENGase"/>
    <property type="match status" value="1"/>
</dbReference>
<evidence type="ECO:0000313" key="5">
    <source>
        <dbReference type="Proteomes" id="UP001292084"/>
    </source>
</evidence>
<dbReference type="InterPro" id="IPR032979">
    <property type="entry name" value="ENGase"/>
</dbReference>
<name>A0ABU5KJQ3_9BACL</name>
<gene>
    <name evidence="4" type="ORF">UFB30_04225</name>
</gene>
<dbReference type="InterPro" id="IPR035986">
    <property type="entry name" value="PKD_dom_sf"/>
</dbReference>
<proteinExistence type="predicted"/>
<dbReference type="Pfam" id="PF00754">
    <property type="entry name" value="F5_F8_type_C"/>
    <property type="match status" value="1"/>
</dbReference>
<dbReference type="InterPro" id="IPR008979">
    <property type="entry name" value="Galactose-bd-like_sf"/>
</dbReference>
<dbReference type="InterPro" id="IPR000601">
    <property type="entry name" value="PKD_dom"/>
</dbReference>
<dbReference type="InterPro" id="IPR022409">
    <property type="entry name" value="PKD/Chitinase_dom"/>
</dbReference>
<dbReference type="InterPro" id="IPR000421">
    <property type="entry name" value="FA58C"/>
</dbReference>
<comment type="caution">
    <text evidence="4">The sequence shown here is derived from an EMBL/GenBank/DDBJ whole genome shotgun (WGS) entry which is preliminary data.</text>
</comment>
<dbReference type="PANTHER" id="PTHR13246">
    <property type="entry name" value="ENDO BETA N-ACETYLGLUCOSAMINIDASE"/>
    <property type="match status" value="1"/>
</dbReference>
<dbReference type="InterPro" id="IPR005201">
    <property type="entry name" value="TIM_ENGase"/>
</dbReference>
<dbReference type="EMBL" id="JAXQNN010000001">
    <property type="protein sequence ID" value="MDZ5711415.1"/>
    <property type="molecule type" value="Genomic_DNA"/>
</dbReference>
<feature type="signal peptide" evidence="1">
    <location>
        <begin position="1"/>
        <end position="25"/>
    </location>
</feature>
<dbReference type="Pfam" id="PF03644">
    <property type="entry name" value="Glyco_hydro_85"/>
    <property type="match status" value="1"/>
</dbReference>
<dbReference type="InterPro" id="IPR013783">
    <property type="entry name" value="Ig-like_fold"/>
</dbReference>
<dbReference type="Gene3D" id="2.60.120.260">
    <property type="entry name" value="Galactose-binding domain-like"/>
    <property type="match status" value="2"/>
</dbReference>
<dbReference type="PROSITE" id="PS50093">
    <property type="entry name" value="PKD"/>
    <property type="match status" value="1"/>
</dbReference>
<dbReference type="SUPFAM" id="SSF49785">
    <property type="entry name" value="Galactose-binding domain-like"/>
    <property type="match status" value="1"/>
</dbReference>
<dbReference type="PANTHER" id="PTHR13246:SF1">
    <property type="entry name" value="CYTOSOLIC ENDO-BETA-N-ACETYLGLUCOSAMINIDASE"/>
    <property type="match status" value="1"/>
</dbReference>
<accession>A0ABU5KJQ3</accession>
<reference evidence="4 5" key="1">
    <citation type="submission" date="2023-12" db="EMBL/GenBank/DDBJ databases">
        <title>Jeotgalibacillus haloalkaliphilus sp. nov., a novel salt-tolerant bacteria, isolated from the estuary of the Fenhe River into the Yellow River.</title>
        <authorList>
            <person name="Li Y."/>
        </authorList>
    </citation>
    <scope>NUCLEOTIDE SEQUENCE [LARGE SCALE GENOMIC DNA]</scope>
    <source>
        <strain evidence="4 5">HH7-29</strain>
    </source>
</reference>
<dbReference type="Gene3D" id="3.20.20.80">
    <property type="entry name" value="Glycosidases"/>
    <property type="match status" value="1"/>
</dbReference>
<protein>
    <submittedName>
        <fullName evidence="4">Discoidin domain-containing protein</fullName>
    </submittedName>
</protein>
<sequence>MRKYGVLFVLLLSFSFVGILNDAEAEQPESSYWYPDELLNWSPEGDKDAVFNQSTVPLAEREGGKSEARLVALSAMNPSTSGVPSQGGNSFYANTFSYWQYVDLMVYWAGSAGEGIITPPSADVIDNAHRNGVPILGNVFFPPKVYGGKDEWVDQMLTQDEAGSFPAADQLLKVAAYYGFDGWFINQETEGGTPEDAKLMQAFLIYLQEKKPEHMEIMWYDSMTEDGSIDWQNYLTDKNKIFLQDGSMKVADHMFLNFWWSRQSQQQSADKAWEIGRSPYDLFAGIDVEANGYQTSINWENIFPEEQEALTSLGIYRPDWAYKDSKTMEEFYQKEQHFWTGAAGNPEHTDANPASWKGMAHYFDEKTVIDSMPFVTHFNTGSGQFFNVEGEKKSEREWNNRSVQDILPTWRWKTDNSLLSVDFTWDEAYTGGSSIAVTGDIEKGEKSRIDLYKTNINVEKHTQLALTYKSLSGEKLSMAVSFSDNPGEFTTFDLKKKSHGKWVTDQVSLKKFEGKTISTIGVEVEGNEVPVELYLGGLSVMNKSDMREKADAPSHADIIEVDFNKGIYADLRISWDQVDEAEKYEIYRRLPDGQKQFVGVSVNHVFYLENIKRSGKEDFTTFEVITVNDAGNRSKKSADLTLEWPPYPAPEADFTSDQTVAAPGQEIQFTSLASEVTEELQWTFEGADIETSTDPTPIVSYPDEGVYTVKLTAKNSEGEDTLIKENYITISEGAAEIRNLAASATATASGQCAQTEGPAYAIDGSLINNSKWCAIGDENWLQLDLGHIYQLAEFKIFHAEAGGEPAAFNTKIYSIETSIDGENWSEAVYENQNKADISSHAIPLTEARYVRLSIVQPTQGADKAARIFEFEVFGF</sequence>
<evidence type="ECO:0000256" key="1">
    <source>
        <dbReference type="SAM" id="SignalP"/>
    </source>
</evidence>
<dbReference type="RefSeq" id="WP_322420421.1">
    <property type="nucleotide sequence ID" value="NZ_JAXQNN010000001.1"/>
</dbReference>
<feature type="domain" description="F5/8 type C" evidence="2">
    <location>
        <begin position="723"/>
        <end position="875"/>
    </location>
</feature>
<evidence type="ECO:0000313" key="4">
    <source>
        <dbReference type="EMBL" id="MDZ5711415.1"/>
    </source>
</evidence>
<keyword evidence="5" id="KW-1185">Reference proteome</keyword>
<keyword evidence="1" id="KW-0732">Signal</keyword>
<dbReference type="Pfam" id="PF21910">
    <property type="entry name" value="GH85_C"/>
    <property type="match status" value="1"/>
</dbReference>
<dbReference type="SMART" id="SM00089">
    <property type="entry name" value="PKD"/>
    <property type="match status" value="1"/>
</dbReference>
<dbReference type="Proteomes" id="UP001292084">
    <property type="component" value="Unassembled WGS sequence"/>
</dbReference>